<name>A0A4Y2I8D3_ARAVE</name>
<evidence type="ECO:0000313" key="5">
    <source>
        <dbReference type="Proteomes" id="UP000499080"/>
    </source>
</evidence>
<dbReference type="Proteomes" id="UP000499080">
    <property type="component" value="Unassembled WGS sequence"/>
</dbReference>
<protein>
    <submittedName>
        <fullName evidence="4">Uncharacterized protein</fullName>
    </submittedName>
</protein>
<evidence type="ECO:0000313" key="3">
    <source>
        <dbReference type="EMBL" id="GBM73632.1"/>
    </source>
</evidence>
<evidence type="ECO:0000313" key="2">
    <source>
        <dbReference type="EMBL" id="GBM73628.1"/>
    </source>
</evidence>
<comment type="caution">
    <text evidence="4">The sequence shown here is derived from an EMBL/GenBank/DDBJ whole genome shotgun (WGS) entry which is preliminary data.</text>
</comment>
<keyword evidence="5" id="KW-1185">Reference proteome</keyword>
<evidence type="ECO:0000313" key="1">
    <source>
        <dbReference type="EMBL" id="GBM73612.1"/>
    </source>
</evidence>
<dbReference type="EMBL" id="BGPR01105608">
    <property type="protein sequence ID" value="GBM73628.1"/>
    <property type="molecule type" value="Genomic_DNA"/>
</dbReference>
<gene>
    <name evidence="2" type="ORF">AVEN_19037_1</name>
    <name evidence="4" type="ORF">AVEN_210663_1</name>
    <name evidence="1" type="ORF">AVEN_252644_1</name>
    <name evidence="3" type="ORF">AVEN_27520_1</name>
</gene>
<sequence length="101" mass="11159">MLLNSPFKNCISAAIEPDTNGLLLFGSTCIFAQSLPCLNHLASRLTSLFVHSLWSVEEGKIKESVSPRDHPLSSVHPSYVIHMSQASLGLAELDQRIQTRR</sequence>
<dbReference type="AlphaFoldDB" id="A0A4Y2I8D3"/>
<accession>A0A4Y2I8D3</accession>
<proteinExistence type="predicted"/>
<reference evidence="4 5" key="1">
    <citation type="journal article" date="2019" name="Sci. Rep.">
        <title>Orb-weaving spider Araneus ventricosus genome elucidates the spidroin gene catalogue.</title>
        <authorList>
            <person name="Kono N."/>
            <person name="Nakamura H."/>
            <person name="Ohtoshi R."/>
            <person name="Moran D.A.P."/>
            <person name="Shinohara A."/>
            <person name="Yoshida Y."/>
            <person name="Fujiwara M."/>
            <person name="Mori M."/>
            <person name="Tomita M."/>
            <person name="Arakawa K."/>
        </authorList>
    </citation>
    <scope>NUCLEOTIDE SEQUENCE [LARGE SCALE GENOMIC DNA]</scope>
</reference>
<evidence type="ECO:0000313" key="4">
    <source>
        <dbReference type="EMBL" id="GBM73662.1"/>
    </source>
</evidence>
<dbReference type="EMBL" id="BGPR01105622">
    <property type="protein sequence ID" value="GBM73662.1"/>
    <property type="molecule type" value="Genomic_DNA"/>
</dbReference>
<dbReference type="EMBL" id="BGPR01105604">
    <property type="protein sequence ID" value="GBM73612.1"/>
    <property type="molecule type" value="Genomic_DNA"/>
</dbReference>
<dbReference type="EMBL" id="BGPR01105610">
    <property type="protein sequence ID" value="GBM73632.1"/>
    <property type="molecule type" value="Genomic_DNA"/>
</dbReference>
<organism evidence="4 5">
    <name type="scientific">Araneus ventricosus</name>
    <name type="common">Orbweaver spider</name>
    <name type="synonym">Epeira ventricosa</name>
    <dbReference type="NCBI Taxonomy" id="182803"/>
    <lineage>
        <taxon>Eukaryota</taxon>
        <taxon>Metazoa</taxon>
        <taxon>Ecdysozoa</taxon>
        <taxon>Arthropoda</taxon>
        <taxon>Chelicerata</taxon>
        <taxon>Arachnida</taxon>
        <taxon>Araneae</taxon>
        <taxon>Araneomorphae</taxon>
        <taxon>Entelegynae</taxon>
        <taxon>Araneoidea</taxon>
        <taxon>Araneidae</taxon>
        <taxon>Araneus</taxon>
    </lineage>
</organism>